<dbReference type="EMBL" id="LNIX01000037">
    <property type="protein sequence ID" value="OXA39766.1"/>
    <property type="molecule type" value="Genomic_DNA"/>
</dbReference>
<proteinExistence type="predicted"/>
<keyword evidence="2" id="KW-1185">Reference proteome</keyword>
<gene>
    <name evidence="1" type="ORF">Fcan01_25415</name>
</gene>
<accession>A0A226D676</accession>
<dbReference type="Gene3D" id="3.40.50.300">
    <property type="entry name" value="P-loop containing nucleotide triphosphate hydrolases"/>
    <property type="match status" value="1"/>
</dbReference>
<name>A0A226D676_FOLCA</name>
<dbReference type="Proteomes" id="UP000198287">
    <property type="component" value="Unassembled WGS sequence"/>
</dbReference>
<evidence type="ECO:0000313" key="1">
    <source>
        <dbReference type="EMBL" id="OXA39766.1"/>
    </source>
</evidence>
<protein>
    <submittedName>
        <fullName evidence="1">Uncharacterized protein</fullName>
    </submittedName>
</protein>
<reference evidence="1 2" key="1">
    <citation type="submission" date="2015-12" db="EMBL/GenBank/DDBJ databases">
        <title>The genome of Folsomia candida.</title>
        <authorList>
            <person name="Faddeeva A."/>
            <person name="Derks M.F."/>
            <person name="Anvar Y."/>
            <person name="Smit S."/>
            <person name="Van Straalen N."/>
            <person name="Roelofs D."/>
        </authorList>
    </citation>
    <scope>NUCLEOTIDE SEQUENCE [LARGE SCALE GENOMIC DNA]</scope>
    <source>
        <strain evidence="1 2">VU population</strain>
        <tissue evidence="1">Whole body</tissue>
    </source>
</reference>
<dbReference type="InterPro" id="IPR027417">
    <property type="entry name" value="P-loop_NTPase"/>
</dbReference>
<dbReference type="AlphaFoldDB" id="A0A226D676"/>
<organism evidence="1 2">
    <name type="scientific">Folsomia candida</name>
    <name type="common">Springtail</name>
    <dbReference type="NCBI Taxonomy" id="158441"/>
    <lineage>
        <taxon>Eukaryota</taxon>
        <taxon>Metazoa</taxon>
        <taxon>Ecdysozoa</taxon>
        <taxon>Arthropoda</taxon>
        <taxon>Hexapoda</taxon>
        <taxon>Collembola</taxon>
        <taxon>Entomobryomorpha</taxon>
        <taxon>Isotomoidea</taxon>
        <taxon>Isotomidae</taxon>
        <taxon>Proisotominae</taxon>
        <taxon>Folsomia</taxon>
    </lineage>
</organism>
<sequence>MLMEVESNNQQPGNFLCLATSSKNGILSINVALCQQLFGVQNNSSTPSLSIVGLILDPNNGNEDSLLMREMLSHLRDDGQETQLEFYEQFDNDLSEFKSNKTDPMLVAWSGELWVKKGSSSRIRVYILDIIGTFQDGMKDPNYIALAGLSLVMSSSVVVMIDEDLKMDYIRNFVPLLAQGLRSEQFDHYKQINLLIHKVKSTRQKGNNSPHSLLDFSKSRINDDPMSKILDLFNVFNCHKVPAPQLGNEVLRKNLLQNFLSSIFDSSISIKYFHNGASMKGENIIEKMAKHRDIVANSNCQTLIKPEHNLRKEEENDGSGLVEVNKEDDDKIILLSAMEKYLKEYNSEIEKEASSALTLGLLEGAHKQSIAKVVKNFRKEFSGSTLYAQFEQKLVSELAIIGDKAISKFKTNLAPTRSSLTFVTPSVAPRPRMTDKRTLFSVQKDLTVETVSIRVHFGIDKLSMSYWDDNKNATVKLLDNVDNILSYAGNEFKIGRHQQNCVNAGHVFVNNNVSLQLWPENMKLTECSIILIMLLTLKRYAETNLSRKVSNCVLVIPSFIDCESYSVIYLLPNKFKVILVSETRDVVNDTFRTKLNAVVPNGLPDEQLLSVCAVKGASLLAGIEHFSNSARQYWTKSNGEIREGSLLLNEHNYNAIGVMKGWWAPTTAYEESDIISQVAFAQKIMQKKYGPIKQKFREYFAEKMQKIKNDQNLSEYMKEFLTELIKKNLRLVEQLDLSEKYYCNKQNELDKEIEDIKTRNNSGKKQ</sequence>
<evidence type="ECO:0000313" key="2">
    <source>
        <dbReference type="Proteomes" id="UP000198287"/>
    </source>
</evidence>
<comment type="caution">
    <text evidence="1">The sequence shown here is derived from an EMBL/GenBank/DDBJ whole genome shotgun (WGS) entry which is preliminary data.</text>
</comment>